<keyword evidence="3" id="KW-1185">Reference proteome</keyword>
<evidence type="ECO:0000313" key="3">
    <source>
        <dbReference type="Proteomes" id="UP000554235"/>
    </source>
</evidence>
<name>A0A8H4LBF0_9HYPO</name>
<evidence type="ECO:0000313" key="2">
    <source>
        <dbReference type="EMBL" id="KAF4464854.1"/>
    </source>
</evidence>
<feature type="compositionally biased region" description="Basic and acidic residues" evidence="1">
    <location>
        <begin position="1"/>
        <end position="13"/>
    </location>
</feature>
<feature type="compositionally biased region" description="Polar residues" evidence="1">
    <location>
        <begin position="54"/>
        <end position="65"/>
    </location>
</feature>
<protein>
    <submittedName>
        <fullName evidence="2">Uncharacterized protein</fullName>
    </submittedName>
</protein>
<feature type="compositionally biased region" description="Basic residues" evidence="1">
    <location>
        <begin position="14"/>
        <end position="33"/>
    </location>
</feature>
<feature type="region of interest" description="Disordered" evidence="1">
    <location>
        <begin position="1"/>
        <end position="124"/>
    </location>
</feature>
<proteinExistence type="predicted"/>
<evidence type="ECO:0000256" key="1">
    <source>
        <dbReference type="SAM" id="MobiDB-lite"/>
    </source>
</evidence>
<dbReference type="AlphaFoldDB" id="A0A8H4LBF0"/>
<dbReference type="EMBL" id="JAADYS010001133">
    <property type="protein sequence ID" value="KAF4464854.1"/>
    <property type="molecule type" value="Genomic_DNA"/>
</dbReference>
<dbReference type="OrthoDB" id="5100981at2759"/>
<organism evidence="2 3">
    <name type="scientific">Fusarium albosuccineum</name>
    <dbReference type="NCBI Taxonomy" id="1237068"/>
    <lineage>
        <taxon>Eukaryota</taxon>
        <taxon>Fungi</taxon>
        <taxon>Dikarya</taxon>
        <taxon>Ascomycota</taxon>
        <taxon>Pezizomycotina</taxon>
        <taxon>Sordariomycetes</taxon>
        <taxon>Hypocreomycetidae</taxon>
        <taxon>Hypocreales</taxon>
        <taxon>Nectriaceae</taxon>
        <taxon>Fusarium</taxon>
        <taxon>Fusarium decemcellulare species complex</taxon>
    </lineage>
</organism>
<accession>A0A8H4LBF0</accession>
<gene>
    <name evidence="2" type="ORF">FALBO_8308</name>
</gene>
<comment type="caution">
    <text evidence="2">The sequence shown here is derived from an EMBL/GenBank/DDBJ whole genome shotgun (WGS) entry which is preliminary data.</text>
</comment>
<reference evidence="2 3" key="1">
    <citation type="submission" date="2020-01" db="EMBL/GenBank/DDBJ databases">
        <title>Identification and distribution of gene clusters putatively required for synthesis of sphingolipid metabolism inhibitors in phylogenetically diverse species of the filamentous fungus Fusarium.</title>
        <authorList>
            <person name="Kim H.-S."/>
            <person name="Busman M."/>
            <person name="Brown D.W."/>
            <person name="Divon H."/>
            <person name="Uhlig S."/>
            <person name="Proctor R.H."/>
        </authorList>
    </citation>
    <scope>NUCLEOTIDE SEQUENCE [LARGE SCALE GENOMIC DNA]</scope>
    <source>
        <strain evidence="2 3">NRRL 20459</strain>
    </source>
</reference>
<dbReference type="Proteomes" id="UP000554235">
    <property type="component" value="Unassembled WGS sequence"/>
</dbReference>
<sequence length="142" mass="16338">MEFRFVDEHDPAALRRRRLQAKRTQRWRQRQRQNIKTTNHHAESSRTAEFAEESVQSRPENSSLADTGEFEPDEISSGEIFITPSREDDDLGTIDTEPAYYDEEPVDACGAEEREDQTESGTPEVYAEMQADLLNGNTWSDL</sequence>